<sequence length="75" mass="8530">SRDISGINVLTGTPSFCEACSLRKMKKLPFKLTLEPCMTQALQIVHTDVRGLITPQSQKGYKYWIIIVDDFCHFP</sequence>
<reference evidence="2" key="2">
    <citation type="submission" date="2015-01" db="EMBL/GenBank/DDBJ databases">
        <title>Evolutionary Origins and Diversification of the Mycorrhizal Mutualists.</title>
        <authorList>
            <consortium name="DOE Joint Genome Institute"/>
            <consortium name="Mycorrhizal Genomics Consortium"/>
            <person name="Kohler A."/>
            <person name="Kuo A."/>
            <person name="Nagy L.G."/>
            <person name="Floudas D."/>
            <person name="Copeland A."/>
            <person name="Barry K.W."/>
            <person name="Cichocki N."/>
            <person name="Veneault-Fourrey C."/>
            <person name="LaButti K."/>
            <person name="Lindquist E.A."/>
            <person name="Lipzen A."/>
            <person name="Lundell T."/>
            <person name="Morin E."/>
            <person name="Murat C."/>
            <person name="Riley R."/>
            <person name="Ohm R."/>
            <person name="Sun H."/>
            <person name="Tunlid A."/>
            <person name="Henrissat B."/>
            <person name="Grigoriev I.V."/>
            <person name="Hibbett D.S."/>
            <person name="Martin F."/>
        </authorList>
    </citation>
    <scope>NUCLEOTIDE SEQUENCE [LARGE SCALE GENOMIC DNA]</scope>
    <source>
        <strain evidence="2">Ve08.2h10</strain>
    </source>
</reference>
<dbReference type="Proteomes" id="UP000054538">
    <property type="component" value="Unassembled WGS sequence"/>
</dbReference>
<accession>A0A0D0D0K7</accession>
<protein>
    <submittedName>
        <fullName evidence="1">Uncharacterized protein</fullName>
    </submittedName>
</protein>
<dbReference type="AlphaFoldDB" id="A0A0D0D0K7"/>
<feature type="non-terminal residue" evidence="1">
    <location>
        <position position="1"/>
    </location>
</feature>
<dbReference type="OrthoDB" id="7691805at2759"/>
<dbReference type="InParanoid" id="A0A0D0D0K7"/>
<feature type="non-terminal residue" evidence="1">
    <location>
        <position position="75"/>
    </location>
</feature>
<gene>
    <name evidence="1" type="ORF">PAXRUDRAFT_105498</name>
</gene>
<reference evidence="1 2" key="1">
    <citation type="submission" date="2014-04" db="EMBL/GenBank/DDBJ databases">
        <authorList>
            <consortium name="DOE Joint Genome Institute"/>
            <person name="Kuo A."/>
            <person name="Kohler A."/>
            <person name="Jargeat P."/>
            <person name="Nagy L.G."/>
            <person name="Floudas D."/>
            <person name="Copeland A."/>
            <person name="Barry K.W."/>
            <person name="Cichocki N."/>
            <person name="Veneault-Fourrey C."/>
            <person name="LaButti K."/>
            <person name="Lindquist E.A."/>
            <person name="Lipzen A."/>
            <person name="Lundell T."/>
            <person name="Morin E."/>
            <person name="Murat C."/>
            <person name="Sun H."/>
            <person name="Tunlid A."/>
            <person name="Henrissat B."/>
            <person name="Grigoriev I.V."/>
            <person name="Hibbett D.S."/>
            <person name="Martin F."/>
            <person name="Nordberg H.P."/>
            <person name="Cantor M.N."/>
            <person name="Hua S.X."/>
        </authorList>
    </citation>
    <scope>NUCLEOTIDE SEQUENCE [LARGE SCALE GENOMIC DNA]</scope>
    <source>
        <strain evidence="1 2">Ve08.2h10</strain>
    </source>
</reference>
<organism evidence="1 2">
    <name type="scientific">Paxillus rubicundulus Ve08.2h10</name>
    <dbReference type="NCBI Taxonomy" id="930991"/>
    <lineage>
        <taxon>Eukaryota</taxon>
        <taxon>Fungi</taxon>
        <taxon>Dikarya</taxon>
        <taxon>Basidiomycota</taxon>
        <taxon>Agaricomycotina</taxon>
        <taxon>Agaricomycetes</taxon>
        <taxon>Agaricomycetidae</taxon>
        <taxon>Boletales</taxon>
        <taxon>Paxilineae</taxon>
        <taxon>Paxillaceae</taxon>
        <taxon>Paxillus</taxon>
    </lineage>
</organism>
<name>A0A0D0D0K7_9AGAM</name>
<keyword evidence="2" id="KW-1185">Reference proteome</keyword>
<dbReference type="EMBL" id="KN827148">
    <property type="protein sequence ID" value="KIK77091.1"/>
    <property type="molecule type" value="Genomic_DNA"/>
</dbReference>
<proteinExistence type="predicted"/>
<dbReference type="HOGENOM" id="CLU_102301_3_0_1"/>
<evidence type="ECO:0000313" key="2">
    <source>
        <dbReference type="Proteomes" id="UP000054538"/>
    </source>
</evidence>
<evidence type="ECO:0000313" key="1">
    <source>
        <dbReference type="EMBL" id="KIK77091.1"/>
    </source>
</evidence>